<protein>
    <recommendedName>
        <fullName evidence="6">FAD-dependent oxidoreductase</fullName>
    </recommendedName>
</protein>
<keyword evidence="2" id="KW-0274">FAD</keyword>
<dbReference type="Proteomes" id="UP001202248">
    <property type="component" value="Unassembled WGS sequence"/>
</dbReference>
<dbReference type="SUPFAM" id="SSF51905">
    <property type="entry name" value="FAD/NAD(P)-binding domain"/>
    <property type="match status" value="1"/>
</dbReference>
<evidence type="ECO:0000313" key="4">
    <source>
        <dbReference type="EMBL" id="MCH5599689.1"/>
    </source>
</evidence>
<keyword evidence="3" id="KW-0560">Oxidoreductase</keyword>
<dbReference type="InterPro" id="IPR000447">
    <property type="entry name" value="G3P_DH_FAD-dep"/>
</dbReference>
<accession>A0ABS9SNG1</accession>
<keyword evidence="1" id="KW-0285">Flavoprotein</keyword>
<proteinExistence type="predicted"/>
<evidence type="ECO:0000256" key="3">
    <source>
        <dbReference type="ARBA" id="ARBA00023002"/>
    </source>
</evidence>
<keyword evidence="5" id="KW-1185">Reference proteome</keyword>
<evidence type="ECO:0000256" key="2">
    <source>
        <dbReference type="ARBA" id="ARBA00022827"/>
    </source>
</evidence>
<dbReference type="EMBL" id="JAKWBL010000004">
    <property type="protein sequence ID" value="MCH5599689.1"/>
    <property type="molecule type" value="Genomic_DNA"/>
</dbReference>
<dbReference type="RefSeq" id="WP_240831723.1">
    <property type="nucleotide sequence ID" value="NZ_JAKWBL010000004.1"/>
</dbReference>
<reference evidence="4 5" key="1">
    <citation type="submission" date="2022-02" db="EMBL/GenBank/DDBJ databases">
        <authorList>
            <person name="Min J."/>
        </authorList>
    </citation>
    <scope>NUCLEOTIDE SEQUENCE [LARGE SCALE GENOMIC DNA]</scope>
    <source>
        <strain evidence="4 5">GR10-1</strain>
    </source>
</reference>
<comment type="caution">
    <text evidence="4">The sequence shown here is derived from an EMBL/GenBank/DDBJ whole genome shotgun (WGS) entry which is preliminary data.</text>
</comment>
<name>A0ABS9SNG1_9BACT</name>
<evidence type="ECO:0000256" key="1">
    <source>
        <dbReference type="ARBA" id="ARBA00022630"/>
    </source>
</evidence>
<sequence>MDKTKLSNAKMFDRDITLKQLSEQEVWDILVIGGGATGLGVALDAVSRGIKPY</sequence>
<dbReference type="PRINTS" id="PR01001">
    <property type="entry name" value="FADG3PDH"/>
</dbReference>
<dbReference type="Gene3D" id="3.50.50.60">
    <property type="entry name" value="FAD/NAD(P)-binding domain"/>
    <property type="match status" value="1"/>
</dbReference>
<dbReference type="InterPro" id="IPR036188">
    <property type="entry name" value="FAD/NAD-bd_sf"/>
</dbReference>
<evidence type="ECO:0008006" key="6">
    <source>
        <dbReference type="Google" id="ProtNLM"/>
    </source>
</evidence>
<gene>
    <name evidence="4" type="ORF">MKP09_18115</name>
</gene>
<evidence type="ECO:0000313" key="5">
    <source>
        <dbReference type="Proteomes" id="UP001202248"/>
    </source>
</evidence>
<organism evidence="4 5">
    <name type="scientific">Niabella ginsengisoli</name>
    <dbReference type="NCBI Taxonomy" id="522298"/>
    <lineage>
        <taxon>Bacteria</taxon>
        <taxon>Pseudomonadati</taxon>
        <taxon>Bacteroidota</taxon>
        <taxon>Chitinophagia</taxon>
        <taxon>Chitinophagales</taxon>
        <taxon>Chitinophagaceae</taxon>
        <taxon>Niabella</taxon>
    </lineage>
</organism>